<feature type="transmembrane region" description="Helical" evidence="8">
    <location>
        <begin position="167"/>
        <end position="187"/>
    </location>
</feature>
<dbReference type="GO" id="GO:0030425">
    <property type="term" value="C:dendrite"/>
    <property type="evidence" value="ECO:0007669"/>
    <property type="project" value="TreeGrafter"/>
</dbReference>
<comment type="function">
    <text evidence="8">Gustatory receptor which mediates acceptance or avoidance behavior, depending on its substrates.</text>
</comment>
<dbReference type="GO" id="GO:0050909">
    <property type="term" value="P:sensory perception of taste"/>
    <property type="evidence" value="ECO:0007669"/>
    <property type="project" value="InterPro"/>
</dbReference>
<feature type="transmembrane region" description="Helical" evidence="8">
    <location>
        <begin position="364"/>
        <end position="384"/>
    </location>
</feature>
<keyword evidence="5 8" id="KW-0472">Membrane</keyword>
<evidence type="ECO:0000313" key="9">
    <source>
        <dbReference type="EnsemblMetazoa" id="AFUN015857-PA"/>
    </source>
</evidence>
<proteinExistence type="inferred from homology"/>
<evidence type="ECO:0000256" key="7">
    <source>
        <dbReference type="ARBA" id="ARBA00023224"/>
    </source>
</evidence>
<dbReference type="GO" id="GO:0007165">
    <property type="term" value="P:signal transduction"/>
    <property type="evidence" value="ECO:0007669"/>
    <property type="project" value="UniProtKB-KW"/>
</dbReference>
<feature type="transmembrane region" description="Helical" evidence="8">
    <location>
        <begin position="293"/>
        <end position="313"/>
    </location>
</feature>
<evidence type="ECO:0000256" key="2">
    <source>
        <dbReference type="ARBA" id="ARBA00022475"/>
    </source>
</evidence>
<dbReference type="AlphaFoldDB" id="A0A182S4Y7"/>
<dbReference type="GO" id="GO:0008049">
    <property type="term" value="P:male courtship behavior"/>
    <property type="evidence" value="ECO:0007669"/>
    <property type="project" value="TreeGrafter"/>
</dbReference>
<feature type="transmembrane region" description="Helical" evidence="8">
    <location>
        <begin position="133"/>
        <end position="155"/>
    </location>
</feature>
<dbReference type="VEuPathDB" id="VectorBase:AFUN2_010524"/>
<evidence type="ECO:0000256" key="6">
    <source>
        <dbReference type="ARBA" id="ARBA00023170"/>
    </source>
</evidence>
<feature type="transmembrane region" description="Helical" evidence="8">
    <location>
        <begin position="45"/>
        <end position="64"/>
    </location>
</feature>
<reference evidence="9" key="1">
    <citation type="submission" date="2020-05" db="UniProtKB">
        <authorList>
            <consortium name="EnsemblMetazoa"/>
        </authorList>
    </citation>
    <scope>IDENTIFICATION</scope>
    <source>
        <strain evidence="9">FUMOZ</strain>
    </source>
</reference>
<comment type="similarity">
    <text evidence="8">Belongs to the insect chemoreceptor superfamily. Gustatory receptor (GR) family.</text>
</comment>
<keyword evidence="2 8" id="KW-1003">Cell membrane</keyword>
<keyword evidence="7 8" id="KW-0807">Transducer</keyword>
<feature type="transmembrane region" description="Helical" evidence="8">
    <location>
        <begin position="76"/>
        <end position="95"/>
    </location>
</feature>
<dbReference type="VEuPathDB" id="VectorBase:AFUN015857"/>
<dbReference type="EnsemblMetazoa" id="AFUN015857-RA">
    <property type="protein sequence ID" value="AFUN015857-PA"/>
    <property type="gene ID" value="AFUN015857"/>
</dbReference>
<name>A0A182S4Y7_ANOFN</name>
<dbReference type="GO" id="GO:0043025">
    <property type="term" value="C:neuronal cell body"/>
    <property type="evidence" value="ECO:0007669"/>
    <property type="project" value="TreeGrafter"/>
</dbReference>
<dbReference type="PANTHER" id="PTHR21143:SF104">
    <property type="entry name" value="GUSTATORY RECEPTOR 8A-RELATED"/>
    <property type="match status" value="1"/>
</dbReference>
<dbReference type="GO" id="GO:0007635">
    <property type="term" value="P:chemosensory behavior"/>
    <property type="evidence" value="ECO:0007669"/>
    <property type="project" value="TreeGrafter"/>
</dbReference>
<evidence type="ECO:0000256" key="1">
    <source>
        <dbReference type="ARBA" id="ARBA00004651"/>
    </source>
</evidence>
<comment type="subcellular location">
    <subcellularLocation>
        <location evidence="1 8">Cell membrane</location>
        <topology evidence="1 8">Multi-pass membrane protein</topology>
    </subcellularLocation>
</comment>
<dbReference type="GO" id="GO:0030424">
    <property type="term" value="C:axon"/>
    <property type="evidence" value="ECO:0007669"/>
    <property type="project" value="TreeGrafter"/>
</dbReference>
<dbReference type="InterPro" id="IPR013604">
    <property type="entry name" value="7TM_chemorcpt"/>
</dbReference>
<keyword evidence="6 8" id="KW-0675">Receptor</keyword>
<dbReference type="Pfam" id="PF08395">
    <property type="entry name" value="7tm_7"/>
    <property type="match status" value="1"/>
</dbReference>
<evidence type="ECO:0000256" key="5">
    <source>
        <dbReference type="ARBA" id="ARBA00023136"/>
    </source>
</evidence>
<keyword evidence="3 8" id="KW-0812">Transmembrane</keyword>
<organism evidence="9">
    <name type="scientific">Anopheles funestus</name>
    <name type="common">African malaria mosquito</name>
    <dbReference type="NCBI Taxonomy" id="62324"/>
    <lineage>
        <taxon>Eukaryota</taxon>
        <taxon>Metazoa</taxon>
        <taxon>Ecdysozoa</taxon>
        <taxon>Arthropoda</taxon>
        <taxon>Hexapoda</taxon>
        <taxon>Insecta</taxon>
        <taxon>Pterygota</taxon>
        <taxon>Neoptera</taxon>
        <taxon>Endopterygota</taxon>
        <taxon>Diptera</taxon>
        <taxon>Nematocera</taxon>
        <taxon>Culicoidea</taxon>
        <taxon>Culicidae</taxon>
        <taxon>Anophelinae</taxon>
        <taxon>Anopheles</taxon>
    </lineage>
</organism>
<evidence type="ECO:0000256" key="8">
    <source>
        <dbReference type="RuleBase" id="RU363108"/>
    </source>
</evidence>
<dbReference type="PANTHER" id="PTHR21143">
    <property type="entry name" value="INVERTEBRATE GUSTATORY RECEPTOR"/>
    <property type="match status" value="1"/>
</dbReference>
<feature type="transmembrane region" description="Helical" evidence="8">
    <location>
        <begin position="249"/>
        <end position="273"/>
    </location>
</feature>
<evidence type="ECO:0000256" key="3">
    <source>
        <dbReference type="ARBA" id="ARBA00022692"/>
    </source>
</evidence>
<dbReference type="STRING" id="62324.A0A182S4Y7"/>
<keyword evidence="4 8" id="KW-1133">Transmembrane helix</keyword>
<accession>A0A182S4Y7</accession>
<protein>
    <recommendedName>
        <fullName evidence="8">Gustatory receptor</fullName>
    </recommendedName>
</protein>
<sequence>MKWFTANSVFDSIKPAYRAGRAIGIFTHTVDFQRHELSKRAQDQVLLVVAILMDVYALTVSFRTEFSISDSILLNVGIYSSVNLGICISLCITLCNRIVGRRMFRIYETLNQVDNILLSFDYRMNHSFNHMLCCFYTVSPIVANALMMLSTFFISDDRTSQQFGSPEIAVFLRTSLVFMVFGSYIFLTITSISTRFRGLNEVICKVFPTSKSSDPHKTKDREAMDVVATVRCFGDVHEKLSEAVIDFNYCFALQILLMMASAFGYTLFSFFGIIHTLSHPEVEQSQQVSMNNMVYGCIYLSFIIQVVVAGSMATHQCKRTAIFVHKVVCYGTYELSILRQLKFLSHQLRQTAPKVSCLLYDFEWPFLVSVAATLFMHVIILVQFDLSIIANKV</sequence>
<evidence type="ECO:0000256" key="4">
    <source>
        <dbReference type="ARBA" id="ARBA00022989"/>
    </source>
</evidence>
<dbReference type="GO" id="GO:0005886">
    <property type="term" value="C:plasma membrane"/>
    <property type="evidence" value="ECO:0007669"/>
    <property type="project" value="UniProtKB-SubCell"/>
</dbReference>